<evidence type="ECO:0000256" key="2">
    <source>
        <dbReference type="ARBA" id="ARBA00007664"/>
    </source>
</evidence>
<dbReference type="Gene3D" id="2.40.10.10">
    <property type="entry name" value="Trypsin-like serine proteases"/>
    <property type="match status" value="2"/>
</dbReference>
<sequence length="255" mass="27054">MSAKQFYLILALAVLPIISASPIESSPGSSGRIYGGNDAAQGQFPYQISIQHTSIGRHNCGGSILNSRWILTAAHCVEDSVPSDWTIQTGTSILSSGGTHHRLARIILHEGYPGNFWVDNDIAVVELEDEIEFSNLAQPIELETEIVGEVDAVVSGWGLVESGDIPDNMQYLNLRTLTNQQCYSYWSSNLLSSDEVCAIASAGQSVCSADSGGPLVANGKQIGVVSWGGGCGGGSPDVYARVSSYVDWINNAISS</sequence>
<keyword evidence="11" id="KW-1185">Reference proteome</keyword>
<dbReference type="PROSITE" id="PS00134">
    <property type="entry name" value="TRYPSIN_HIS"/>
    <property type="match status" value="1"/>
</dbReference>
<dbReference type="PRINTS" id="PR00722">
    <property type="entry name" value="CHYMOTRYPSIN"/>
</dbReference>
<keyword evidence="3" id="KW-0964">Secreted</keyword>
<keyword evidence="8" id="KW-0732">Signal</keyword>
<evidence type="ECO:0000256" key="4">
    <source>
        <dbReference type="ARBA" id="ARBA00022670"/>
    </source>
</evidence>
<evidence type="ECO:0000256" key="8">
    <source>
        <dbReference type="SAM" id="SignalP"/>
    </source>
</evidence>
<dbReference type="PROSITE" id="PS50240">
    <property type="entry name" value="TRYPSIN_DOM"/>
    <property type="match status" value="1"/>
</dbReference>
<protein>
    <submittedName>
        <fullName evidence="10">Trypsin</fullName>
    </submittedName>
</protein>
<evidence type="ECO:0000313" key="10">
    <source>
        <dbReference type="EMBL" id="KAK9758875.1"/>
    </source>
</evidence>
<organism evidence="10 11">
    <name type="scientific">Popillia japonica</name>
    <name type="common">Japanese beetle</name>
    <dbReference type="NCBI Taxonomy" id="7064"/>
    <lineage>
        <taxon>Eukaryota</taxon>
        <taxon>Metazoa</taxon>
        <taxon>Ecdysozoa</taxon>
        <taxon>Arthropoda</taxon>
        <taxon>Hexapoda</taxon>
        <taxon>Insecta</taxon>
        <taxon>Pterygota</taxon>
        <taxon>Neoptera</taxon>
        <taxon>Endopterygota</taxon>
        <taxon>Coleoptera</taxon>
        <taxon>Polyphaga</taxon>
        <taxon>Scarabaeiformia</taxon>
        <taxon>Scarabaeidae</taxon>
        <taxon>Rutelinae</taxon>
        <taxon>Popillia</taxon>
    </lineage>
</organism>
<keyword evidence="5" id="KW-0378">Hydrolase</keyword>
<dbReference type="PANTHER" id="PTHR24276">
    <property type="entry name" value="POLYSERASE-RELATED"/>
    <property type="match status" value="1"/>
</dbReference>
<dbReference type="InterPro" id="IPR001254">
    <property type="entry name" value="Trypsin_dom"/>
</dbReference>
<evidence type="ECO:0000259" key="9">
    <source>
        <dbReference type="PROSITE" id="PS50240"/>
    </source>
</evidence>
<dbReference type="SUPFAM" id="SSF50494">
    <property type="entry name" value="Trypsin-like serine proteases"/>
    <property type="match status" value="1"/>
</dbReference>
<evidence type="ECO:0000256" key="1">
    <source>
        <dbReference type="ARBA" id="ARBA00004613"/>
    </source>
</evidence>
<feature type="signal peptide" evidence="8">
    <location>
        <begin position="1"/>
        <end position="20"/>
    </location>
</feature>
<keyword evidence="4" id="KW-0645">Protease</keyword>
<keyword evidence="6" id="KW-0720">Serine protease</keyword>
<gene>
    <name evidence="10" type="ORF">QE152_g754</name>
</gene>
<dbReference type="InterPro" id="IPR043504">
    <property type="entry name" value="Peptidase_S1_PA_chymotrypsin"/>
</dbReference>
<dbReference type="GO" id="GO:0016485">
    <property type="term" value="P:protein processing"/>
    <property type="evidence" value="ECO:0007669"/>
    <property type="project" value="UniProtKB-ARBA"/>
</dbReference>
<dbReference type="SMART" id="SM00020">
    <property type="entry name" value="Tryp_SPc"/>
    <property type="match status" value="1"/>
</dbReference>
<keyword evidence="7" id="KW-1015">Disulfide bond</keyword>
<comment type="subcellular location">
    <subcellularLocation>
        <location evidence="1">Secreted</location>
    </subcellularLocation>
</comment>
<name>A0AAW1NLL8_POPJA</name>
<dbReference type="EMBL" id="JASPKY010000003">
    <property type="protein sequence ID" value="KAK9758875.1"/>
    <property type="molecule type" value="Genomic_DNA"/>
</dbReference>
<dbReference type="CDD" id="cd00190">
    <property type="entry name" value="Tryp_SPc"/>
    <property type="match status" value="1"/>
</dbReference>
<dbReference type="Pfam" id="PF00089">
    <property type="entry name" value="Trypsin"/>
    <property type="match status" value="1"/>
</dbReference>
<dbReference type="InterPro" id="IPR009003">
    <property type="entry name" value="Peptidase_S1_PA"/>
</dbReference>
<feature type="domain" description="Peptidase S1" evidence="9">
    <location>
        <begin position="33"/>
        <end position="254"/>
    </location>
</feature>
<feature type="chain" id="PRO_5043475122" evidence="8">
    <location>
        <begin position="21"/>
        <end position="255"/>
    </location>
</feature>
<evidence type="ECO:0000313" key="11">
    <source>
        <dbReference type="Proteomes" id="UP001458880"/>
    </source>
</evidence>
<evidence type="ECO:0000256" key="5">
    <source>
        <dbReference type="ARBA" id="ARBA00022801"/>
    </source>
</evidence>
<accession>A0AAW1NLL8</accession>
<evidence type="ECO:0000256" key="6">
    <source>
        <dbReference type="ARBA" id="ARBA00022825"/>
    </source>
</evidence>
<dbReference type="PANTHER" id="PTHR24276:SF98">
    <property type="entry name" value="FI18310P1-RELATED"/>
    <property type="match status" value="1"/>
</dbReference>
<dbReference type="InterPro" id="IPR018114">
    <property type="entry name" value="TRYPSIN_HIS"/>
</dbReference>
<dbReference type="FunFam" id="2.40.10.10:FF:000047">
    <property type="entry name" value="Trypsin eta"/>
    <property type="match status" value="1"/>
</dbReference>
<evidence type="ECO:0000256" key="7">
    <source>
        <dbReference type="ARBA" id="ARBA00023157"/>
    </source>
</evidence>
<comment type="caution">
    <text evidence="10">The sequence shown here is derived from an EMBL/GenBank/DDBJ whole genome shotgun (WGS) entry which is preliminary data.</text>
</comment>
<reference evidence="10 11" key="1">
    <citation type="journal article" date="2024" name="BMC Genomics">
        <title>De novo assembly and annotation of Popillia japonica's genome with initial clues to its potential as an invasive pest.</title>
        <authorList>
            <person name="Cucini C."/>
            <person name="Boschi S."/>
            <person name="Funari R."/>
            <person name="Cardaioli E."/>
            <person name="Iannotti N."/>
            <person name="Marturano G."/>
            <person name="Paoli F."/>
            <person name="Bruttini M."/>
            <person name="Carapelli A."/>
            <person name="Frati F."/>
            <person name="Nardi F."/>
        </authorList>
    </citation>
    <scope>NUCLEOTIDE SEQUENCE [LARGE SCALE GENOMIC DNA]</scope>
    <source>
        <strain evidence="10">DMR45628</strain>
    </source>
</reference>
<dbReference type="GO" id="GO:0004252">
    <property type="term" value="F:serine-type endopeptidase activity"/>
    <property type="evidence" value="ECO:0007669"/>
    <property type="project" value="InterPro"/>
</dbReference>
<evidence type="ECO:0000256" key="3">
    <source>
        <dbReference type="ARBA" id="ARBA00022525"/>
    </source>
</evidence>
<dbReference type="InterPro" id="IPR001314">
    <property type="entry name" value="Peptidase_S1A"/>
</dbReference>
<comment type="similarity">
    <text evidence="2">Belongs to the peptidase S1 family.</text>
</comment>
<dbReference type="GO" id="GO:0005576">
    <property type="term" value="C:extracellular region"/>
    <property type="evidence" value="ECO:0007669"/>
    <property type="project" value="UniProtKB-SubCell"/>
</dbReference>
<dbReference type="InterPro" id="IPR050430">
    <property type="entry name" value="Peptidase_S1"/>
</dbReference>
<dbReference type="Proteomes" id="UP001458880">
    <property type="component" value="Unassembled WGS sequence"/>
</dbReference>
<proteinExistence type="inferred from homology"/>
<dbReference type="AlphaFoldDB" id="A0AAW1NLL8"/>